<dbReference type="GO" id="GO:0006508">
    <property type="term" value="P:proteolysis"/>
    <property type="evidence" value="ECO:0007669"/>
    <property type="project" value="InterPro"/>
</dbReference>
<evidence type="ECO:0000256" key="2">
    <source>
        <dbReference type="ARBA" id="ARBA00022703"/>
    </source>
</evidence>
<dbReference type="SUPFAM" id="SSF47986">
    <property type="entry name" value="DEATH domain"/>
    <property type="match status" value="1"/>
</dbReference>
<dbReference type="PANTHER" id="PTHR48169">
    <property type="entry name" value="DED DOMAIN-CONTAINING PROTEIN"/>
    <property type="match status" value="1"/>
</dbReference>
<keyword evidence="2" id="KW-0053">Apoptosis</keyword>
<dbReference type="InterPro" id="IPR029030">
    <property type="entry name" value="Caspase-like_dom_sf"/>
</dbReference>
<evidence type="ECO:0000259" key="5">
    <source>
        <dbReference type="PROSITE" id="PS50208"/>
    </source>
</evidence>
<evidence type="ECO:0000259" key="4">
    <source>
        <dbReference type="PROSITE" id="PS50168"/>
    </source>
</evidence>
<accession>A0A9D2Y879</accession>
<dbReference type="SUPFAM" id="SSF52129">
    <property type="entry name" value="Caspase-like"/>
    <property type="match status" value="1"/>
</dbReference>
<dbReference type="SMART" id="SM00031">
    <property type="entry name" value="DED"/>
    <property type="match status" value="2"/>
</dbReference>
<name>A0A9D2Y879_NOTFU</name>
<dbReference type="SMART" id="SM00115">
    <property type="entry name" value="CASc"/>
    <property type="match status" value="1"/>
</dbReference>
<dbReference type="GO" id="GO:0042981">
    <property type="term" value="P:regulation of apoptotic process"/>
    <property type="evidence" value="ECO:0007669"/>
    <property type="project" value="InterPro"/>
</dbReference>
<dbReference type="GO" id="GO:0006915">
    <property type="term" value="P:apoptotic process"/>
    <property type="evidence" value="ECO:0007669"/>
    <property type="project" value="UniProtKB-KW"/>
</dbReference>
<dbReference type="GO" id="GO:0005737">
    <property type="term" value="C:cytoplasm"/>
    <property type="evidence" value="ECO:0007669"/>
    <property type="project" value="UniProtKB-ARBA"/>
</dbReference>
<dbReference type="PANTHER" id="PTHR48169:SF3">
    <property type="entry name" value="CASP8 AND FADD LIKE APOPTOSIS REGULATOR"/>
    <property type="match status" value="1"/>
</dbReference>
<dbReference type="Gene3D" id="3.40.50.1460">
    <property type="match status" value="1"/>
</dbReference>
<evidence type="ECO:0000256" key="3">
    <source>
        <dbReference type="ARBA" id="ARBA00022737"/>
    </source>
</evidence>
<dbReference type="PROSITE" id="PS50168">
    <property type="entry name" value="DED"/>
    <property type="match status" value="2"/>
</dbReference>
<dbReference type="AlphaFoldDB" id="A0A9D2Y879"/>
<dbReference type="Pfam" id="PF00656">
    <property type="entry name" value="Peptidase_C14"/>
    <property type="match status" value="1"/>
</dbReference>
<feature type="domain" description="DED" evidence="4">
    <location>
        <begin position="98"/>
        <end position="176"/>
    </location>
</feature>
<comment type="caution">
    <text evidence="7">The sequence shown here is derived from an EMBL/GenBank/DDBJ whole genome shotgun (WGS) entry which is preliminary data.</text>
</comment>
<dbReference type="OMA" id="MPQHRDY"/>
<dbReference type="Gene3D" id="1.10.533.10">
    <property type="entry name" value="Death Domain, Fas"/>
    <property type="match status" value="2"/>
</dbReference>
<proteinExistence type="inferred from homology"/>
<protein>
    <submittedName>
        <fullName evidence="6">Transcript variant X1</fullName>
    </submittedName>
    <submittedName>
        <fullName evidence="7">Transcript variant X2</fullName>
    </submittedName>
</protein>
<feature type="domain" description="DED" evidence="4">
    <location>
        <begin position="7"/>
        <end position="79"/>
    </location>
</feature>
<dbReference type="PROSITE" id="PS50208">
    <property type="entry name" value="CASPASE_P20"/>
    <property type="match status" value="1"/>
</dbReference>
<reference evidence="7" key="1">
    <citation type="submission" date="2020-03" db="EMBL/GenBank/DDBJ databases">
        <title>Intra-Species Differences in Population Size shape Life History and Genome Evolution.</title>
        <authorList>
            <person name="Willemsen D."/>
            <person name="Cui R."/>
            <person name="Valenzano D.R."/>
        </authorList>
    </citation>
    <scope>NUCLEOTIDE SEQUENCE</scope>
    <source>
        <strain evidence="7">GRZ</strain>
        <tissue evidence="7">Whole</tissue>
    </source>
</reference>
<evidence type="ECO:0000256" key="1">
    <source>
        <dbReference type="ARBA" id="ARBA00010134"/>
    </source>
</evidence>
<dbReference type="InterPro" id="IPR015917">
    <property type="entry name" value="Pept_C14A"/>
</dbReference>
<dbReference type="InterPro" id="IPR011029">
    <property type="entry name" value="DEATH-like_dom_sf"/>
</dbReference>
<evidence type="ECO:0000313" key="7">
    <source>
        <dbReference type="EMBL" id="KAF7216016.1"/>
    </source>
</evidence>
<dbReference type="InterPro" id="IPR001875">
    <property type="entry name" value="DED_dom"/>
</dbReference>
<dbReference type="EMBL" id="JAAVVJ010000009">
    <property type="protein sequence ID" value="KAF7216016.1"/>
    <property type="molecule type" value="Genomic_DNA"/>
</dbReference>
<dbReference type="KEGG" id="nfu:107390131"/>
<dbReference type="EMBL" id="JAAVVJ010000009">
    <property type="protein sequence ID" value="KAF7216014.1"/>
    <property type="molecule type" value="Genomic_DNA"/>
</dbReference>
<evidence type="ECO:0000313" key="6">
    <source>
        <dbReference type="EMBL" id="KAF7216014.1"/>
    </source>
</evidence>
<dbReference type="InterPro" id="IPR011600">
    <property type="entry name" value="Pept_C14_caspase"/>
</dbReference>
<evidence type="ECO:0000313" key="8">
    <source>
        <dbReference type="Proteomes" id="UP000822369"/>
    </source>
</evidence>
<dbReference type="GO" id="GO:0004197">
    <property type="term" value="F:cysteine-type endopeptidase activity"/>
    <property type="evidence" value="ECO:0007669"/>
    <property type="project" value="InterPro"/>
</dbReference>
<organism evidence="7 8">
    <name type="scientific">Nothobranchius furzeri</name>
    <name type="common">Turquoise killifish</name>
    <dbReference type="NCBI Taxonomy" id="105023"/>
    <lineage>
        <taxon>Eukaryota</taxon>
        <taxon>Metazoa</taxon>
        <taxon>Chordata</taxon>
        <taxon>Craniata</taxon>
        <taxon>Vertebrata</taxon>
        <taxon>Euteleostomi</taxon>
        <taxon>Actinopterygii</taxon>
        <taxon>Neopterygii</taxon>
        <taxon>Teleostei</taxon>
        <taxon>Neoteleostei</taxon>
        <taxon>Acanthomorphata</taxon>
        <taxon>Ovalentaria</taxon>
        <taxon>Atherinomorphae</taxon>
        <taxon>Cyprinodontiformes</taxon>
        <taxon>Nothobranchiidae</taxon>
        <taxon>Nothobranchius</taxon>
    </lineage>
</organism>
<gene>
    <name evidence="7" type="primary">cflar</name>
    <name evidence="7" type="ORF">G4P62_013812</name>
</gene>
<sequence>MAHLDQSQLQMINVITEALSSSDCRKLIYLCESLETDCCAELVKETLKSKVENTGDAHLFLKALISCLGRYDVLKKVYKVCRTEIEQKMQTYENIFQPFRVLMINISEEMSTEDVEEIKFLFGNTLSREKVKKSKSFLDVIVELEKLDLVSPERVDIVGKCLLDIGRVDLVKKVNCYKMSAGPSAEPLAQRQSCQAAEIKQSQPAHIERPGVLNCCTFERITLSTARVNMVVPVHKEAACGSPMERYNLNTNPRGVCVIIDCVGNGGEMLEQTFKALHFNVSLYLFLTSDLILLSLREILRPTENHIGDAFVCCIISRGSTHRLLGTDEYGGGFAIDCIRNLFTGDACPMLAGKPKLFFIQRYNVVESNLNYVAESVEVDGFNRQPASGSIPKEADIFWSHCWTDERQLLQRKHHSVYLKALTDALHDAQRRKLNLVDVQMRVNGAIFEHNRRNPGAAYSIDVKHTLRKNLYLD</sequence>
<dbReference type="InterPro" id="IPR001309">
    <property type="entry name" value="Pept_C14_p20"/>
</dbReference>
<comment type="similarity">
    <text evidence="1">Belongs to the peptidase C14A family.</text>
</comment>
<feature type="domain" description="Caspase family p20" evidence="5">
    <location>
        <begin position="270"/>
        <end position="361"/>
    </location>
</feature>
<dbReference type="Proteomes" id="UP000822369">
    <property type="component" value="Chromosome 9"/>
</dbReference>
<keyword evidence="3" id="KW-0677">Repeat</keyword>
<dbReference type="Pfam" id="PF01335">
    <property type="entry name" value="DED"/>
    <property type="match status" value="1"/>
</dbReference>
<dbReference type="FunFam" id="1.10.533.10:FF:000016">
    <property type="entry name" value="CASP8 and FADD-like apoptosis regulator"/>
    <property type="match status" value="1"/>
</dbReference>